<dbReference type="PANTHER" id="PTHR33332">
    <property type="entry name" value="REVERSE TRANSCRIPTASE DOMAIN-CONTAINING PROTEIN"/>
    <property type="match status" value="1"/>
</dbReference>
<evidence type="ECO:0000259" key="1">
    <source>
        <dbReference type="PROSITE" id="PS50878"/>
    </source>
</evidence>
<dbReference type="InterPro" id="IPR000477">
    <property type="entry name" value="RT_dom"/>
</dbReference>
<feature type="domain" description="Reverse transcriptase" evidence="1">
    <location>
        <begin position="1"/>
        <end position="144"/>
    </location>
</feature>
<keyword evidence="2" id="KW-0695">RNA-directed DNA polymerase</keyword>
<protein>
    <submittedName>
        <fullName evidence="2">Rna-directed dna polymerase from mobile element jockey-like</fullName>
    </submittedName>
</protein>
<dbReference type="Pfam" id="PF00078">
    <property type="entry name" value="RVT_1"/>
    <property type="match status" value="1"/>
</dbReference>
<sequence length="226" mass="25004">MVSLKEELAAQSLDGRTLHWVKKFLDGQAQRDVVNGVKAGWQPVTSGVPQGSVLGPVLFNISVNNLDEGIERTLGKFAEDTKLGRSADLLEGREALQRDLDRLDGWAKAKGMRFNKMKCRVLLLGHNNPLQRYRLGAEWLESCPMEKDLGALVNSQLNMIQQCAQVAIGILTCLRNSVASRTGEVFVPLYSYWQGCTLSAVLSSGPLTRRKTLRCWSGSREGQGSW</sequence>
<keyword evidence="3" id="KW-1185">Reference proteome</keyword>
<organism evidence="2 3">
    <name type="scientific">Limosa lapponica baueri</name>
    <dbReference type="NCBI Taxonomy" id="1758121"/>
    <lineage>
        <taxon>Eukaryota</taxon>
        <taxon>Metazoa</taxon>
        <taxon>Chordata</taxon>
        <taxon>Craniata</taxon>
        <taxon>Vertebrata</taxon>
        <taxon>Euteleostomi</taxon>
        <taxon>Archelosauria</taxon>
        <taxon>Archosauria</taxon>
        <taxon>Dinosauria</taxon>
        <taxon>Saurischia</taxon>
        <taxon>Theropoda</taxon>
        <taxon>Coelurosauria</taxon>
        <taxon>Aves</taxon>
        <taxon>Neognathae</taxon>
        <taxon>Neoaves</taxon>
        <taxon>Charadriiformes</taxon>
        <taxon>Scolopacidae</taxon>
        <taxon>Limosa</taxon>
    </lineage>
</organism>
<dbReference type="PROSITE" id="PS50878">
    <property type="entry name" value="RT_POL"/>
    <property type="match status" value="1"/>
</dbReference>
<evidence type="ECO:0000313" key="2">
    <source>
        <dbReference type="EMBL" id="PKU28768.1"/>
    </source>
</evidence>
<dbReference type="AlphaFoldDB" id="A0A2I0T4R7"/>
<gene>
    <name evidence="2" type="ORF">llap_20928</name>
</gene>
<dbReference type="Proteomes" id="UP000233556">
    <property type="component" value="Unassembled WGS sequence"/>
</dbReference>
<evidence type="ECO:0000313" key="3">
    <source>
        <dbReference type="Proteomes" id="UP000233556"/>
    </source>
</evidence>
<dbReference type="GO" id="GO:0003964">
    <property type="term" value="F:RNA-directed DNA polymerase activity"/>
    <property type="evidence" value="ECO:0007669"/>
    <property type="project" value="UniProtKB-KW"/>
</dbReference>
<reference evidence="3" key="1">
    <citation type="submission" date="2017-11" db="EMBL/GenBank/DDBJ databases">
        <authorList>
            <person name="Lima N.C."/>
            <person name="Parody-Merino A.M."/>
            <person name="Battley P.F."/>
            <person name="Fidler A.E."/>
            <person name="Prosdocimi F."/>
        </authorList>
    </citation>
    <scope>NUCLEOTIDE SEQUENCE [LARGE SCALE GENOMIC DNA]</scope>
</reference>
<accession>A0A2I0T4R7</accession>
<name>A0A2I0T4R7_LIMLA</name>
<reference evidence="3" key="2">
    <citation type="submission" date="2017-12" db="EMBL/GenBank/DDBJ databases">
        <title>Genome sequence of the Bar-tailed Godwit (Limosa lapponica baueri).</title>
        <authorList>
            <person name="Lima N.C.B."/>
            <person name="Parody-Merino A.M."/>
            <person name="Battley P.F."/>
            <person name="Fidler A.E."/>
            <person name="Prosdocimi F."/>
        </authorList>
    </citation>
    <scope>NUCLEOTIDE SEQUENCE [LARGE SCALE GENOMIC DNA]</scope>
</reference>
<keyword evidence="2" id="KW-0548">Nucleotidyltransferase</keyword>
<dbReference type="OrthoDB" id="10056483at2759"/>
<dbReference type="EMBL" id="KZ519269">
    <property type="protein sequence ID" value="PKU28768.1"/>
    <property type="molecule type" value="Genomic_DNA"/>
</dbReference>
<keyword evidence="2" id="KW-0808">Transferase</keyword>
<proteinExistence type="predicted"/>